<dbReference type="OrthoDB" id="880491at2"/>
<feature type="compositionally biased region" description="Polar residues" evidence="1">
    <location>
        <begin position="168"/>
        <end position="178"/>
    </location>
</feature>
<protein>
    <submittedName>
        <fullName evidence="2">Uncharacterized protein</fullName>
    </submittedName>
</protein>
<dbReference type="NCBIfam" id="NF041200">
    <property type="entry name" value="mob_BfmA_Nterm"/>
    <property type="match status" value="1"/>
</dbReference>
<dbReference type="RefSeq" id="WP_126696200.1">
    <property type="nucleotide sequence ID" value="NZ_RXOF01000022.1"/>
</dbReference>
<accession>A0A3S0QE50</accession>
<organism evidence="2 3">
    <name type="scientific">Hymenobacter gummosus</name>
    <dbReference type="NCBI Taxonomy" id="1776032"/>
    <lineage>
        <taxon>Bacteria</taxon>
        <taxon>Pseudomonadati</taxon>
        <taxon>Bacteroidota</taxon>
        <taxon>Cytophagia</taxon>
        <taxon>Cytophagales</taxon>
        <taxon>Hymenobacteraceae</taxon>
        <taxon>Hymenobacter</taxon>
    </lineage>
</organism>
<evidence type="ECO:0000256" key="1">
    <source>
        <dbReference type="SAM" id="MobiDB-lite"/>
    </source>
</evidence>
<gene>
    <name evidence="2" type="ORF">EJV47_26295</name>
</gene>
<sequence length="185" mass="20409">MSTALRKRVTLDSIAYRKADAAAAEVGASLGAYTSAAVEYFATRGLDPRATEAREGQLIMQQIKKLGDRVFGFMQEQERTLLTAMLEEMLRSRITLERVLRMNEILVSNLNAQLETLSEVQLQRQQQALQLLRQRNEEAVDRQVKEALQTARKQGPGKHQAPVESQVEPGQSGENGAASSGLKAG</sequence>
<dbReference type="Proteomes" id="UP000282184">
    <property type="component" value="Unassembled WGS sequence"/>
</dbReference>
<dbReference type="InterPro" id="IPR048012">
    <property type="entry name" value="BfmA-like_N"/>
</dbReference>
<proteinExistence type="predicted"/>
<dbReference type="AlphaFoldDB" id="A0A3S0QE50"/>
<feature type="region of interest" description="Disordered" evidence="1">
    <location>
        <begin position="142"/>
        <end position="185"/>
    </location>
</feature>
<evidence type="ECO:0000313" key="2">
    <source>
        <dbReference type="EMBL" id="RTQ45084.1"/>
    </source>
</evidence>
<comment type="caution">
    <text evidence="2">The sequence shown here is derived from an EMBL/GenBank/DDBJ whole genome shotgun (WGS) entry which is preliminary data.</text>
</comment>
<name>A0A3S0QE50_9BACT</name>
<keyword evidence="3" id="KW-1185">Reference proteome</keyword>
<reference evidence="2 3" key="1">
    <citation type="submission" date="2018-12" db="EMBL/GenBank/DDBJ databases">
        <title>Hymenobacter gummosus sp. nov., isolated from a spring.</title>
        <authorList>
            <person name="Nie L."/>
        </authorList>
    </citation>
    <scope>NUCLEOTIDE SEQUENCE [LARGE SCALE GENOMIC DNA]</scope>
    <source>
        <strain evidence="2 3">KCTC 52166</strain>
    </source>
</reference>
<dbReference type="EMBL" id="RXOF01000022">
    <property type="protein sequence ID" value="RTQ45084.1"/>
    <property type="molecule type" value="Genomic_DNA"/>
</dbReference>
<evidence type="ECO:0000313" key="3">
    <source>
        <dbReference type="Proteomes" id="UP000282184"/>
    </source>
</evidence>